<evidence type="ECO:0000313" key="3">
    <source>
        <dbReference type="EMBL" id="GAA4747057.1"/>
    </source>
</evidence>
<comment type="caution">
    <text evidence="3">The sequence shown here is derived from an EMBL/GenBank/DDBJ whole genome shotgun (WGS) entry which is preliminary data.</text>
</comment>
<protein>
    <submittedName>
        <fullName evidence="3">Uncharacterized protein</fullName>
    </submittedName>
</protein>
<dbReference type="RefSeq" id="WP_345313111.1">
    <property type="nucleotide sequence ID" value="NZ_BAABIE010000006.1"/>
</dbReference>
<feature type="transmembrane region" description="Helical" evidence="2">
    <location>
        <begin position="24"/>
        <end position="44"/>
    </location>
</feature>
<keyword evidence="2" id="KW-0472">Membrane</keyword>
<feature type="compositionally biased region" description="Low complexity" evidence="1">
    <location>
        <begin position="255"/>
        <end position="275"/>
    </location>
</feature>
<dbReference type="EMBL" id="BAABIE010000006">
    <property type="protein sequence ID" value="GAA4747057.1"/>
    <property type="molecule type" value="Genomic_DNA"/>
</dbReference>
<keyword evidence="2" id="KW-0812">Transmembrane</keyword>
<evidence type="ECO:0000256" key="1">
    <source>
        <dbReference type="SAM" id="MobiDB-lite"/>
    </source>
</evidence>
<dbReference type="Proteomes" id="UP001500822">
    <property type="component" value="Unassembled WGS sequence"/>
</dbReference>
<keyword evidence="2" id="KW-1133">Transmembrane helix</keyword>
<organism evidence="3 4">
    <name type="scientific">Gordonia alkaliphila</name>
    <dbReference type="NCBI Taxonomy" id="1053547"/>
    <lineage>
        <taxon>Bacteria</taxon>
        <taxon>Bacillati</taxon>
        <taxon>Actinomycetota</taxon>
        <taxon>Actinomycetes</taxon>
        <taxon>Mycobacteriales</taxon>
        <taxon>Gordoniaceae</taxon>
        <taxon>Gordonia</taxon>
    </lineage>
</organism>
<feature type="region of interest" description="Disordered" evidence="1">
    <location>
        <begin position="122"/>
        <end position="297"/>
    </location>
</feature>
<evidence type="ECO:0000256" key="2">
    <source>
        <dbReference type="SAM" id="Phobius"/>
    </source>
</evidence>
<accession>A0ABP8Z596</accession>
<name>A0ABP8Z596_9ACTN</name>
<gene>
    <name evidence="3" type="ORF">GCM10023217_16150</name>
</gene>
<feature type="compositionally biased region" description="Polar residues" evidence="1">
    <location>
        <begin position="167"/>
        <end position="178"/>
    </location>
</feature>
<proteinExistence type="predicted"/>
<evidence type="ECO:0000313" key="4">
    <source>
        <dbReference type="Proteomes" id="UP001500822"/>
    </source>
</evidence>
<sequence length="297" mass="29868">MLTLALLATLVGFGLLVVALITANFWLAVACIIVCVVGLIILLVDILRAGRGGGSDDEPLFTIRDRESERSAPLHDASDDAPAAAQSAAVVAPPVPAEAPDAPVDDSVSGLGSLVAADPVPHVDVGDAGAPDSGALDLAEPDAPHDLDAAQADEPVTGDANDYIRSVTGSFPTPSGASPSGAWPMSAEPVPAETAASGPIPTVDSGPDTGPIRSLSPYVGRRRRGLAPEGGPADNEPADNELAADASGPADEVAPEQSAPESEAPESAAPAAQPERTFVVHDNTGPLPKITFVGDDE</sequence>
<reference evidence="4" key="1">
    <citation type="journal article" date="2019" name="Int. J. Syst. Evol. Microbiol.">
        <title>The Global Catalogue of Microorganisms (GCM) 10K type strain sequencing project: providing services to taxonomists for standard genome sequencing and annotation.</title>
        <authorList>
            <consortium name="The Broad Institute Genomics Platform"/>
            <consortium name="The Broad Institute Genome Sequencing Center for Infectious Disease"/>
            <person name="Wu L."/>
            <person name="Ma J."/>
        </authorList>
    </citation>
    <scope>NUCLEOTIDE SEQUENCE [LARGE SCALE GENOMIC DNA]</scope>
    <source>
        <strain evidence="4">JCM 18077</strain>
    </source>
</reference>
<keyword evidence="4" id="KW-1185">Reference proteome</keyword>